<dbReference type="RefSeq" id="WP_015391743.1">
    <property type="nucleotide sequence ID" value="NC_020291.1"/>
</dbReference>
<protein>
    <submittedName>
        <fullName evidence="3">5'-nucleotidase, lipoprotein e(P4) family</fullName>
    </submittedName>
</protein>
<evidence type="ECO:0000313" key="4">
    <source>
        <dbReference type="Proteomes" id="UP000011728"/>
    </source>
</evidence>
<dbReference type="InterPro" id="IPR023214">
    <property type="entry name" value="HAD_sf"/>
</dbReference>
<accession>M1MV79</accession>
<evidence type="ECO:0000256" key="1">
    <source>
        <dbReference type="ARBA" id="ARBA00022729"/>
    </source>
</evidence>
<sequence>MKKRKVMSLFLGLGICGMLMGQGVPAAETAKYMDGTASALQYQYVSGEVEALQYQTYNMATEKIKDIAKNYKKTKPMAVVLDLDETVLNNYGSEIGDFLDGKPYRSDRWHAWVLKEKATVIPGADKFLDTANTLGMQVYYISNRSVTEQDATINNLKKLGLPHADKAHVLVKTDSSSKQARVDAVAKDNNIVMYVGDNLGDFPADFYNKLNDARKDIVEKNIDKFGTEYIILPNATYGDWDNATFGYNFKKTDAEKIQDRINALKTYNDKEAQKIK</sequence>
<name>M1MV79_9CLOT</name>
<dbReference type="KEGG" id="csr:Cspa_c16520"/>
<dbReference type="AlphaFoldDB" id="M1MV79"/>
<dbReference type="Gene3D" id="3.40.50.1000">
    <property type="entry name" value="HAD superfamily/HAD-like"/>
    <property type="match status" value="1"/>
</dbReference>
<evidence type="ECO:0000256" key="2">
    <source>
        <dbReference type="SAM" id="SignalP"/>
    </source>
</evidence>
<dbReference type="Pfam" id="PF03767">
    <property type="entry name" value="Acid_phosphat_B"/>
    <property type="match status" value="1"/>
</dbReference>
<dbReference type="HOGENOM" id="CLU_052352_1_0_9"/>
<dbReference type="Proteomes" id="UP000011728">
    <property type="component" value="Chromosome"/>
</dbReference>
<dbReference type="GO" id="GO:0009279">
    <property type="term" value="C:cell outer membrane"/>
    <property type="evidence" value="ECO:0007669"/>
    <property type="project" value="InterPro"/>
</dbReference>
<keyword evidence="4" id="KW-1185">Reference proteome</keyword>
<dbReference type="SFLD" id="SFLDG01125">
    <property type="entry name" value="C1.1:_Acid_Phosphatase_Like"/>
    <property type="match status" value="1"/>
</dbReference>
<dbReference type="PANTHER" id="PTHR31284:SF10">
    <property type="entry name" value="ACID PHOSPHATASE-LIKE PROTEIN"/>
    <property type="match status" value="1"/>
</dbReference>
<dbReference type="NCBIfam" id="TIGR01533">
    <property type="entry name" value="lipo_e_P4"/>
    <property type="match status" value="1"/>
</dbReference>
<dbReference type="eggNOG" id="COG2503">
    <property type="taxonomic scope" value="Bacteria"/>
</dbReference>
<dbReference type="PATRIC" id="fig|931276.5.peg.1622"/>
<dbReference type="OrthoDB" id="395856at2"/>
<dbReference type="PIRSF" id="PIRSF019271">
    <property type="entry name" value="Acid_Ptase_C"/>
    <property type="match status" value="1"/>
</dbReference>
<dbReference type="SFLD" id="SFLDS00003">
    <property type="entry name" value="Haloacid_Dehalogenase"/>
    <property type="match status" value="1"/>
</dbReference>
<proteinExistence type="predicted"/>
<keyword evidence="1 2" id="KW-0732">Signal</keyword>
<feature type="signal peptide" evidence="2">
    <location>
        <begin position="1"/>
        <end position="26"/>
    </location>
</feature>
<feature type="chain" id="PRO_5004015922" evidence="2">
    <location>
        <begin position="27"/>
        <end position="276"/>
    </location>
</feature>
<dbReference type="STRING" id="36745.CLSAP_16280"/>
<dbReference type="SUPFAM" id="SSF56784">
    <property type="entry name" value="HAD-like"/>
    <property type="match status" value="1"/>
</dbReference>
<dbReference type="InterPro" id="IPR036412">
    <property type="entry name" value="HAD-like_sf"/>
</dbReference>
<dbReference type="EMBL" id="CP004121">
    <property type="protein sequence ID" value="AGF55422.1"/>
    <property type="molecule type" value="Genomic_DNA"/>
</dbReference>
<dbReference type="InterPro" id="IPR006423">
    <property type="entry name" value="Lipo_e_P4"/>
</dbReference>
<dbReference type="InterPro" id="IPR005519">
    <property type="entry name" value="Acid_phosphat_B-like"/>
</dbReference>
<gene>
    <name evidence="3" type="ORF">Cspa_c16520</name>
</gene>
<evidence type="ECO:0000313" key="3">
    <source>
        <dbReference type="EMBL" id="AGF55422.1"/>
    </source>
</evidence>
<organism evidence="3 4">
    <name type="scientific">Clostridium saccharoperbutylacetonicum N1-4(HMT)</name>
    <dbReference type="NCBI Taxonomy" id="931276"/>
    <lineage>
        <taxon>Bacteria</taxon>
        <taxon>Bacillati</taxon>
        <taxon>Bacillota</taxon>
        <taxon>Clostridia</taxon>
        <taxon>Eubacteriales</taxon>
        <taxon>Clostridiaceae</taxon>
        <taxon>Clostridium</taxon>
    </lineage>
</organism>
<dbReference type="PANTHER" id="PTHR31284">
    <property type="entry name" value="ACID PHOSPHATASE-LIKE PROTEIN"/>
    <property type="match status" value="1"/>
</dbReference>
<reference evidence="3 4" key="1">
    <citation type="submission" date="2013-02" db="EMBL/GenBank/DDBJ databases">
        <title>Genome sequence of Clostridium saccharoperbutylacetonicum N1-4(HMT).</title>
        <authorList>
            <person name="Poehlein A."/>
            <person name="Daniel R."/>
        </authorList>
    </citation>
    <scope>NUCLEOTIDE SEQUENCE [LARGE SCALE GENOMIC DNA]</scope>
    <source>
        <strain evidence="4">N1-4(HMT)</strain>
    </source>
</reference>
<keyword evidence="3" id="KW-0449">Lipoprotein</keyword>